<reference evidence="2" key="1">
    <citation type="submission" date="2020-04" db="EMBL/GenBank/DDBJ databases">
        <authorList>
            <person name="Chiriac C."/>
            <person name="Salcher M."/>
            <person name="Ghai R."/>
            <person name="Kavagutti S V."/>
        </authorList>
    </citation>
    <scope>NUCLEOTIDE SEQUENCE</scope>
</reference>
<protein>
    <submittedName>
        <fullName evidence="2">Uncharacterized protein</fullName>
    </submittedName>
</protein>
<sequence length="76" mass="9334">MHAMQVKHLKIRDQIKRLQTKATELEEEAIRLGLAERKPTTIEEFRWPKDDVIKKWGAQVWATYKRERVEERFKWK</sequence>
<keyword evidence="1" id="KW-0175">Coiled coil</keyword>
<proteinExistence type="predicted"/>
<organism evidence="2">
    <name type="scientific">uncultured Caudovirales phage</name>
    <dbReference type="NCBI Taxonomy" id="2100421"/>
    <lineage>
        <taxon>Viruses</taxon>
        <taxon>Duplodnaviria</taxon>
        <taxon>Heunggongvirae</taxon>
        <taxon>Uroviricota</taxon>
        <taxon>Caudoviricetes</taxon>
        <taxon>Peduoviridae</taxon>
        <taxon>Maltschvirus</taxon>
        <taxon>Maltschvirus maltsch</taxon>
    </lineage>
</organism>
<dbReference type="EMBL" id="LR796344">
    <property type="protein sequence ID" value="CAB4138499.1"/>
    <property type="molecule type" value="Genomic_DNA"/>
</dbReference>
<feature type="coiled-coil region" evidence="1">
    <location>
        <begin position="8"/>
        <end position="35"/>
    </location>
</feature>
<evidence type="ECO:0000256" key="1">
    <source>
        <dbReference type="SAM" id="Coils"/>
    </source>
</evidence>
<gene>
    <name evidence="2" type="ORF">UFOVP330_83</name>
</gene>
<accession>A0A6J5M3P3</accession>
<evidence type="ECO:0000313" key="2">
    <source>
        <dbReference type="EMBL" id="CAB4138499.1"/>
    </source>
</evidence>
<name>A0A6J5M3P3_9CAUD</name>